<evidence type="ECO:0008006" key="4">
    <source>
        <dbReference type="Google" id="ProtNLM"/>
    </source>
</evidence>
<keyword evidence="3" id="KW-1185">Reference proteome</keyword>
<organism evidence="2 3">
    <name type="scientific">Mucilaginibacter gotjawali</name>
    <dbReference type="NCBI Taxonomy" id="1550579"/>
    <lineage>
        <taxon>Bacteria</taxon>
        <taxon>Pseudomonadati</taxon>
        <taxon>Bacteroidota</taxon>
        <taxon>Sphingobacteriia</taxon>
        <taxon>Sphingobacteriales</taxon>
        <taxon>Sphingobacteriaceae</taxon>
        <taxon>Mucilaginibacter</taxon>
    </lineage>
</organism>
<dbReference type="EMBL" id="AP017313">
    <property type="protein sequence ID" value="BAU54169.1"/>
    <property type="molecule type" value="Genomic_DNA"/>
</dbReference>
<reference evidence="2 3" key="1">
    <citation type="submission" date="2015-12" db="EMBL/GenBank/DDBJ databases">
        <title>Genome sequence of Mucilaginibacter gotjawali.</title>
        <authorList>
            <person name="Lee J.S."/>
            <person name="Lee K.C."/>
            <person name="Kim K.K."/>
            <person name="Lee B.W."/>
        </authorList>
    </citation>
    <scope>NUCLEOTIDE SEQUENCE [LARGE SCALE GENOMIC DNA]</scope>
    <source>
        <strain evidence="2 3">SA3-7</strain>
    </source>
</reference>
<dbReference type="AlphaFoldDB" id="A0A0X8X1R2"/>
<proteinExistence type="predicted"/>
<dbReference type="Gene3D" id="3.60.10.10">
    <property type="entry name" value="Endonuclease/exonuclease/phosphatase"/>
    <property type="match status" value="1"/>
</dbReference>
<keyword evidence="1" id="KW-1133">Transmembrane helix</keyword>
<evidence type="ECO:0000256" key="1">
    <source>
        <dbReference type="SAM" id="Phobius"/>
    </source>
</evidence>
<feature type="transmembrane region" description="Helical" evidence="1">
    <location>
        <begin position="12"/>
        <end position="37"/>
    </location>
</feature>
<evidence type="ECO:0000313" key="3">
    <source>
        <dbReference type="Proteomes" id="UP000218263"/>
    </source>
</evidence>
<keyword evidence="1" id="KW-0812">Transmembrane</keyword>
<keyword evidence="1" id="KW-0472">Membrane</keyword>
<dbReference type="InterPro" id="IPR036691">
    <property type="entry name" value="Endo/exonu/phosph_ase_sf"/>
</dbReference>
<name>A0A0X8X1R2_9SPHI</name>
<sequence length="411" mass="45392">MAILRAAKRGFLFKRFIIFHATFMKFIPTIFIFSVAITIASCTKTPKNAGDSSPVTPVVIPGPLPNTIDKADTLKVMAYNVLKYGDGCQGSIDTLNKYLQTIIGYTQPDLFSFEKMAAFDPTPGAPFNLAEGIVNNVLNLVSPGKYAYVTPTNTARATNMNALFYNKQKLTFVKTETLEANITDFDLYKLYYNDPNISITHDTTFIYVVVNHTQSGSSSTSRDVQVRTEMQTLRSKFAYLPNLVNMGDFNTHNSYEAGYQSVISAADSTTQMSDPPFYPDKAIAYPAAWESNTSLFAPYLTTTTRALATFPNSCGTGDGAKSWYDHIFISPWLVKGSNYIQYVPNSYTTAGNDGHRTGVDINSTTPVVNTSAPVAVLNALFRFSDKYPITIKLLVKANRNAYSIADPKERN</sequence>
<dbReference type="Proteomes" id="UP000218263">
    <property type="component" value="Chromosome"/>
</dbReference>
<gene>
    <name evidence="2" type="ORF">MgSA37_02341</name>
</gene>
<evidence type="ECO:0000313" key="2">
    <source>
        <dbReference type="EMBL" id="BAU54169.1"/>
    </source>
</evidence>
<dbReference type="KEGG" id="mgot:MgSA37_02341"/>
<dbReference type="SUPFAM" id="SSF56219">
    <property type="entry name" value="DNase I-like"/>
    <property type="match status" value="1"/>
</dbReference>
<dbReference type="OrthoDB" id="1122807at2"/>
<accession>A0A0X8X1R2</accession>
<protein>
    <recommendedName>
        <fullName evidence="4">Endonuclease/Exonuclease/phosphatase family protein</fullName>
    </recommendedName>
</protein>